<feature type="chain" id="PRO_5002095663" description="Secreted protein" evidence="1">
    <location>
        <begin position="24"/>
        <end position="133"/>
    </location>
</feature>
<reference evidence="2 3" key="1">
    <citation type="submission" date="2014-11" db="EMBL/GenBank/DDBJ databases">
        <title>Genetic blueprint of the zoonotic pathogen Toxocara canis.</title>
        <authorList>
            <person name="Zhu X.-Q."/>
            <person name="Korhonen P.K."/>
            <person name="Cai H."/>
            <person name="Young N.D."/>
            <person name="Nejsum P."/>
            <person name="von Samson-Himmelstjerna G."/>
            <person name="Boag P.R."/>
            <person name="Tan P."/>
            <person name="Li Q."/>
            <person name="Min J."/>
            <person name="Yang Y."/>
            <person name="Wang X."/>
            <person name="Fang X."/>
            <person name="Hall R.S."/>
            <person name="Hofmann A."/>
            <person name="Sternberg P.W."/>
            <person name="Jex A.R."/>
            <person name="Gasser R.B."/>
        </authorList>
    </citation>
    <scope>NUCLEOTIDE SEQUENCE [LARGE SCALE GENOMIC DNA]</scope>
    <source>
        <strain evidence="2">PN_DK_2014</strain>
    </source>
</reference>
<keyword evidence="1" id="KW-0732">Signal</keyword>
<feature type="signal peptide" evidence="1">
    <location>
        <begin position="1"/>
        <end position="23"/>
    </location>
</feature>
<accession>A0A0B2VZ52</accession>
<evidence type="ECO:0000313" key="3">
    <source>
        <dbReference type="Proteomes" id="UP000031036"/>
    </source>
</evidence>
<dbReference type="Proteomes" id="UP000031036">
    <property type="component" value="Unassembled WGS sequence"/>
</dbReference>
<evidence type="ECO:0008006" key="4">
    <source>
        <dbReference type="Google" id="ProtNLM"/>
    </source>
</evidence>
<name>A0A0B2VZ52_TOXCA</name>
<organism evidence="2 3">
    <name type="scientific">Toxocara canis</name>
    <name type="common">Canine roundworm</name>
    <dbReference type="NCBI Taxonomy" id="6265"/>
    <lineage>
        <taxon>Eukaryota</taxon>
        <taxon>Metazoa</taxon>
        <taxon>Ecdysozoa</taxon>
        <taxon>Nematoda</taxon>
        <taxon>Chromadorea</taxon>
        <taxon>Rhabditida</taxon>
        <taxon>Spirurina</taxon>
        <taxon>Ascaridomorpha</taxon>
        <taxon>Ascaridoidea</taxon>
        <taxon>Toxocaridae</taxon>
        <taxon>Toxocara</taxon>
    </lineage>
</organism>
<evidence type="ECO:0000313" key="2">
    <source>
        <dbReference type="EMBL" id="KHN86938.1"/>
    </source>
</evidence>
<gene>
    <name evidence="2" type="ORF">Tcan_01696</name>
</gene>
<keyword evidence="3" id="KW-1185">Reference proteome</keyword>
<comment type="caution">
    <text evidence="2">The sequence shown here is derived from an EMBL/GenBank/DDBJ whole genome shotgun (WGS) entry which is preliminary data.</text>
</comment>
<protein>
    <recommendedName>
        <fullName evidence="4">Secreted protein</fullName>
    </recommendedName>
</protein>
<evidence type="ECO:0000256" key="1">
    <source>
        <dbReference type="SAM" id="SignalP"/>
    </source>
</evidence>
<dbReference type="AlphaFoldDB" id="A0A0B2VZ52"/>
<proteinExistence type="predicted"/>
<feature type="non-terminal residue" evidence="2">
    <location>
        <position position="133"/>
    </location>
</feature>
<dbReference type="EMBL" id="JPKZ01000505">
    <property type="protein sequence ID" value="KHN86938.1"/>
    <property type="molecule type" value="Genomic_DNA"/>
</dbReference>
<sequence length="133" mass="15176">MPPLAELRVCAILLLLPPSPTFQEPWFYRETSLDIFVSAIFHCRLKIVHLKEKLFSLLDNEICSAVFVWSSHSILIAVESRIWSPRLSGVRTYVQPREPGRHETNEKGRERSAVCDAMRGVRCARGARVLFGP</sequence>